<evidence type="ECO:0000256" key="1">
    <source>
        <dbReference type="ARBA" id="ARBA00022448"/>
    </source>
</evidence>
<dbReference type="RefSeq" id="WP_068528611.1">
    <property type="nucleotide sequence ID" value="NZ_LVJH01000003.1"/>
</dbReference>
<dbReference type="SUPFAM" id="SSF50331">
    <property type="entry name" value="MOP-like"/>
    <property type="match status" value="1"/>
</dbReference>
<sequence length="325" mass="36466">MDLNIRGLGKAFGGTVALHPTDLTVRQGSFTTLLGPSGCGKTTILRMIAGLETPDMGTISMGEEVIFSGPSKRVVPTHQRGFGMVFQDFALWPHMTVFENVAFGLRAGKRTSKIRETVMEALDKVKLTGMHDRYPHQLSGGQQQRVAFARAVAITPRLVLFDEPLSALDAVLREDMRVEMMSLVRDLGLTALYVTHDQIEAMSMSDEVVVMNSGRILQSGTPEEVYGEPSDAFVARFIGKSNWLVPDHTMFRPEHLLWDRTGEDCHSFMVEITHVSYVGERYELRVKAEGHGEQWTAYHHTRLAVGTKREVYLPHHRLHHLVESK</sequence>
<dbReference type="Gene3D" id="3.40.50.300">
    <property type="entry name" value="P-loop containing nucleotide triphosphate hydrolases"/>
    <property type="match status" value="1"/>
</dbReference>
<dbReference type="PANTHER" id="PTHR42781:SF4">
    <property type="entry name" value="SPERMIDINE_PUTRESCINE IMPORT ATP-BINDING PROTEIN POTA"/>
    <property type="match status" value="1"/>
</dbReference>
<feature type="domain" description="ABC transporter" evidence="8">
    <location>
        <begin position="3"/>
        <end position="238"/>
    </location>
</feature>
<dbReference type="InterPro" id="IPR003439">
    <property type="entry name" value="ABC_transporter-like_ATP-bd"/>
</dbReference>
<dbReference type="GO" id="GO:0043190">
    <property type="term" value="C:ATP-binding cassette (ABC) transporter complex"/>
    <property type="evidence" value="ECO:0007669"/>
    <property type="project" value="InterPro"/>
</dbReference>
<gene>
    <name evidence="9" type="ORF">PGLA_03265</name>
</gene>
<dbReference type="Pfam" id="PF00005">
    <property type="entry name" value="ABC_tran"/>
    <property type="match status" value="1"/>
</dbReference>
<dbReference type="GO" id="GO:0015418">
    <property type="term" value="F:ABC-type quaternary ammonium compound transporting activity"/>
    <property type="evidence" value="ECO:0007669"/>
    <property type="project" value="UniProtKB-EC"/>
</dbReference>
<dbReference type="InterPro" id="IPR027417">
    <property type="entry name" value="P-loop_NTPase"/>
</dbReference>
<evidence type="ECO:0000313" key="10">
    <source>
        <dbReference type="Proteomes" id="UP000076967"/>
    </source>
</evidence>
<dbReference type="InterPro" id="IPR050093">
    <property type="entry name" value="ABC_SmlMolc_Importer"/>
</dbReference>
<dbReference type="Pfam" id="PF08402">
    <property type="entry name" value="TOBE_2"/>
    <property type="match status" value="1"/>
</dbReference>
<keyword evidence="2" id="KW-0547">Nucleotide-binding</keyword>
<keyword evidence="10" id="KW-1185">Reference proteome</keyword>
<evidence type="ECO:0000256" key="7">
    <source>
        <dbReference type="ARBA" id="ARBA00070305"/>
    </source>
</evidence>
<keyword evidence="1" id="KW-0813">Transport</keyword>
<dbReference type="EMBL" id="LVJH01000003">
    <property type="protein sequence ID" value="OAB45286.1"/>
    <property type="molecule type" value="Genomic_DNA"/>
</dbReference>
<comment type="catalytic activity">
    <reaction evidence="4">
        <text>a quaternary ammonium(out) + ATP + H2O = a quaternary ammonium(in) + ADP + phosphate + H(+)</text>
        <dbReference type="Rhea" id="RHEA:11036"/>
        <dbReference type="ChEBI" id="CHEBI:15377"/>
        <dbReference type="ChEBI" id="CHEBI:15378"/>
        <dbReference type="ChEBI" id="CHEBI:30616"/>
        <dbReference type="ChEBI" id="CHEBI:35267"/>
        <dbReference type="ChEBI" id="CHEBI:43474"/>
        <dbReference type="ChEBI" id="CHEBI:456216"/>
        <dbReference type="EC" id="7.6.2.9"/>
    </reaction>
</comment>
<protein>
    <recommendedName>
        <fullName evidence="7">Carnitine transport ATP-binding protein OpuCA</fullName>
        <ecNumber evidence="6">7.6.2.9</ecNumber>
    </recommendedName>
</protein>
<proteinExistence type="predicted"/>
<dbReference type="FunFam" id="3.40.50.300:FF:000425">
    <property type="entry name" value="Probable ABC transporter, ATP-binding subunit"/>
    <property type="match status" value="1"/>
</dbReference>
<organism evidence="9 10">
    <name type="scientific">Paenibacillus glacialis</name>
    <dbReference type="NCBI Taxonomy" id="494026"/>
    <lineage>
        <taxon>Bacteria</taxon>
        <taxon>Bacillati</taxon>
        <taxon>Bacillota</taxon>
        <taxon>Bacilli</taxon>
        <taxon>Bacillales</taxon>
        <taxon>Paenibacillaceae</taxon>
        <taxon>Paenibacillus</taxon>
    </lineage>
</organism>
<keyword evidence="3 9" id="KW-0067">ATP-binding</keyword>
<dbReference type="InterPro" id="IPR008995">
    <property type="entry name" value="Mo/tungstate-bd_C_term_dom"/>
</dbReference>
<dbReference type="EC" id="7.6.2.9" evidence="6"/>
<accession>A0A168N1H1</accession>
<evidence type="ECO:0000256" key="3">
    <source>
        <dbReference type="ARBA" id="ARBA00022840"/>
    </source>
</evidence>
<evidence type="ECO:0000256" key="2">
    <source>
        <dbReference type="ARBA" id="ARBA00022741"/>
    </source>
</evidence>
<dbReference type="AlphaFoldDB" id="A0A168N1H1"/>
<dbReference type="GO" id="GO:0005524">
    <property type="term" value="F:ATP binding"/>
    <property type="evidence" value="ECO:0007669"/>
    <property type="project" value="UniProtKB-KW"/>
</dbReference>
<reference evidence="9 10" key="1">
    <citation type="submission" date="2016-03" db="EMBL/GenBank/DDBJ databases">
        <title>Draft genome sequence of Paenibacillus glacialis DSM 22343.</title>
        <authorList>
            <person name="Shin S.-K."/>
            <person name="Yi H."/>
        </authorList>
    </citation>
    <scope>NUCLEOTIDE SEQUENCE [LARGE SCALE GENOMIC DNA]</scope>
    <source>
        <strain evidence="9 10">DSM 22343</strain>
    </source>
</reference>
<comment type="subunit">
    <text evidence="5">The complex is composed of two ATP-binding proteins (OpuCA), two transmembrane proteins (OpuCB and OpuCD) and a solute-binding protein (OpuCC).</text>
</comment>
<evidence type="ECO:0000259" key="8">
    <source>
        <dbReference type="PROSITE" id="PS50893"/>
    </source>
</evidence>
<dbReference type="PANTHER" id="PTHR42781">
    <property type="entry name" value="SPERMIDINE/PUTRESCINE IMPORT ATP-BINDING PROTEIN POTA"/>
    <property type="match status" value="1"/>
</dbReference>
<comment type="caution">
    <text evidence="9">The sequence shown here is derived from an EMBL/GenBank/DDBJ whole genome shotgun (WGS) entry which is preliminary data.</text>
</comment>
<dbReference type="PROSITE" id="PS00211">
    <property type="entry name" value="ABC_TRANSPORTER_1"/>
    <property type="match status" value="1"/>
</dbReference>
<evidence type="ECO:0000256" key="6">
    <source>
        <dbReference type="ARBA" id="ARBA00066388"/>
    </source>
</evidence>
<dbReference type="GO" id="GO:0016887">
    <property type="term" value="F:ATP hydrolysis activity"/>
    <property type="evidence" value="ECO:0007669"/>
    <property type="project" value="InterPro"/>
</dbReference>
<dbReference type="InterPro" id="IPR003593">
    <property type="entry name" value="AAA+_ATPase"/>
</dbReference>
<evidence type="ECO:0000256" key="4">
    <source>
        <dbReference type="ARBA" id="ARBA00052482"/>
    </source>
</evidence>
<dbReference type="InterPro" id="IPR013611">
    <property type="entry name" value="Transp-assoc_OB_typ2"/>
</dbReference>
<dbReference type="PROSITE" id="PS50893">
    <property type="entry name" value="ABC_TRANSPORTER_2"/>
    <property type="match status" value="1"/>
</dbReference>
<dbReference type="InterPro" id="IPR017871">
    <property type="entry name" value="ABC_transporter-like_CS"/>
</dbReference>
<dbReference type="SMART" id="SM00382">
    <property type="entry name" value="AAA"/>
    <property type="match status" value="1"/>
</dbReference>
<evidence type="ECO:0000256" key="5">
    <source>
        <dbReference type="ARBA" id="ARBA00063934"/>
    </source>
</evidence>
<dbReference type="OrthoDB" id="9802264at2"/>
<dbReference type="SUPFAM" id="SSF52540">
    <property type="entry name" value="P-loop containing nucleoside triphosphate hydrolases"/>
    <property type="match status" value="1"/>
</dbReference>
<dbReference type="Proteomes" id="UP000076967">
    <property type="component" value="Unassembled WGS sequence"/>
</dbReference>
<dbReference type="STRING" id="494026.PGLA_03265"/>
<name>A0A168N1H1_9BACL</name>
<evidence type="ECO:0000313" key="9">
    <source>
        <dbReference type="EMBL" id="OAB45286.1"/>
    </source>
</evidence>